<comment type="caution">
    <text evidence="1">The sequence shown here is derived from an EMBL/GenBank/DDBJ whole genome shotgun (WGS) entry which is preliminary data.</text>
</comment>
<dbReference type="Proteomes" id="UP000076154">
    <property type="component" value="Unassembled WGS sequence"/>
</dbReference>
<name>A0A369JB05_HYPMA</name>
<evidence type="ECO:0000313" key="2">
    <source>
        <dbReference type="Proteomes" id="UP000076154"/>
    </source>
</evidence>
<dbReference type="AlphaFoldDB" id="A0A369JB05"/>
<gene>
    <name evidence="1" type="ORF">Hypma_003447</name>
</gene>
<dbReference type="EMBL" id="LUEZ02000136">
    <property type="protein sequence ID" value="RDB16036.1"/>
    <property type="molecule type" value="Genomic_DNA"/>
</dbReference>
<accession>A0A369JB05</accession>
<sequence length="160" mass="18216">MIFFISRGSVCVYYRFPGTQSAPTGRISYVSPLFLSILAQSLSFRLLSRHLFLLQTGTDFKHYLKLTFYLYFSPSPQHVSNVSRPPTSSSTRPLVILFQVDFLRKCFISLSRIHPNIANLRTLADPQYDLHVQQTPAYGTTYFEVCHLPPTQETTSSSPS</sequence>
<protein>
    <submittedName>
        <fullName evidence="1">Uncharacterized protein</fullName>
    </submittedName>
</protein>
<reference evidence="1" key="1">
    <citation type="submission" date="2018-04" db="EMBL/GenBank/DDBJ databases">
        <title>Whole genome sequencing of Hypsizygus marmoreus.</title>
        <authorList>
            <person name="Choi I.-G."/>
            <person name="Min B."/>
            <person name="Kim J.-G."/>
            <person name="Kim S."/>
            <person name="Oh Y.-L."/>
            <person name="Kong W.-S."/>
            <person name="Park H."/>
            <person name="Jeong J."/>
            <person name="Song E.-S."/>
        </authorList>
    </citation>
    <scope>NUCLEOTIDE SEQUENCE [LARGE SCALE GENOMIC DNA]</scope>
    <source>
        <strain evidence="1">51987-8</strain>
    </source>
</reference>
<proteinExistence type="predicted"/>
<dbReference type="InParanoid" id="A0A369JB05"/>
<organism evidence="1 2">
    <name type="scientific">Hypsizygus marmoreus</name>
    <name type="common">White beech mushroom</name>
    <name type="synonym">Agaricus marmoreus</name>
    <dbReference type="NCBI Taxonomy" id="39966"/>
    <lineage>
        <taxon>Eukaryota</taxon>
        <taxon>Fungi</taxon>
        <taxon>Dikarya</taxon>
        <taxon>Basidiomycota</taxon>
        <taxon>Agaricomycotina</taxon>
        <taxon>Agaricomycetes</taxon>
        <taxon>Agaricomycetidae</taxon>
        <taxon>Agaricales</taxon>
        <taxon>Tricholomatineae</taxon>
        <taxon>Lyophyllaceae</taxon>
        <taxon>Hypsizygus</taxon>
    </lineage>
</organism>
<keyword evidence="2" id="KW-1185">Reference proteome</keyword>
<evidence type="ECO:0000313" key="1">
    <source>
        <dbReference type="EMBL" id="RDB16036.1"/>
    </source>
</evidence>